<reference evidence="2" key="1">
    <citation type="submission" date="2016-10" db="EMBL/GenBank/DDBJ databases">
        <authorList>
            <person name="Varghese N."/>
            <person name="Submissions S."/>
        </authorList>
    </citation>
    <scope>NUCLEOTIDE SEQUENCE [LARGE SCALE GENOMIC DNA]</scope>
    <source>
        <strain evidence="2">DSM 19326</strain>
    </source>
</reference>
<keyword evidence="2" id="KW-1185">Reference proteome</keyword>
<gene>
    <name evidence="1" type="ORF">SAMN05421793_10716</name>
</gene>
<name>A0A1H6INF9_9FLAO</name>
<accession>A0A1H6INF9</accession>
<protein>
    <submittedName>
        <fullName evidence="1">Uncharacterized protein</fullName>
    </submittedName>
</protein>
<dbReference type="EMBL" id="FNWX01000007">
    <property type="protein sequence ID" value="SEH49002.1"/>
    <property type="molecule type" value="Genomic_DNA"/>
</dbReference>
<sequence length="122" mass="13786">MKSNTNQDISISEAVREITDDKNLSGPRKAELASKFVKKAVQYQISGGNDMVIGYIKYKTYDQPQAKAQAIIEFYGKDFMSNKDVMRKLIINKILTQSVILSLAGQYGMKKDDIENEISKLE</sequence>
<dbReference type="AlphaFoldDB" id="A0A1H6INF9"/>
<organism evidence="1 2">
    <name type="scientific">Epilithonimonas hominis</name>
    <dbReference type="NCBI Taxonomy" id="420404"/>
    <lineage>
        <taxon>Bacteria</taxon>
        <taxon>Pseudomonadati</taxon>
        <taxon>Bacteroidota</taxon>
        <taxon>Flavobacteriia</taxon>
        <taxon>Flavobacteriales</taxon>
        <taxon>Weeksellaceae</taxon>
        <taxon>Chryseobacterium group</taxon>
        <taxon>Epilithonimonas</taxon>
    </lineage>
</organism>
<dbReference type="Proteomes" id="UP000198555">
    <property type="component" value="Unassembled WGS sequence"/>
</dbReference>
<evidence type="ECO:0000313" key="2">
    <source>
        <dbReference type="Proteomes" id="UP000198555"/>
    </source>
</evidence>
<proteinExistence type="predicted"/>
<evidence type="ECO:0000313" key="1">
    <source>
        <dbReference type="EMBL" id="SEH49002.1"/>
    </source>
</evidence>